<reference evidence="1 2" key="1">
    <citation type="journal article" date="2015" name="Genome Announc.">
        <title>The 474-Kilobase-Pair Complete Genome Sequence of CeV-01B, a Virus Infecting Haptolina (Chrysochromulina) ericina (Prymnesiophyceae).</title>
        <authorList>
            <person name="Gallot-Lavallee L."/>
            <person name="Pagarete A."/>
            <person name="Legendre M."/>
            <person name="Santini S."/>
            <person name="Sandaa R.A."/>
            <person name="Himmelbauer H."/>
            <person name="Ogata H."/>
            <person name="Bratbak G."/>
            <person name="Claverie J.M."/>
        </authorList>
    </citation>
    <scope>NUCLEOTIDE SEQUENCE [LARGE SCALE GENOMIC DNA]</scope>
    <source>
        <strain evidence="1">CeV-01B</strain>
    </source>
</reference>
<protein>
    <submittedName>
        <fullName evidence="1">Uncharacterized protein</fullName>
    </submittedName>
</protein>
<dbReference type="Proteomes" id="UP000203826">
    <property type="component" value="Segment"/>
</dbReference>
<dbReference type="KEGG" id="vg:26049366"/>
<sequence>MTNINYDVDNYTDNELLDIAEISEDASIEVIDDKFTELVKKYLDSKNFRLAQFFHDAKEKVLDNLSKKDEEDNKKDENIQAEEWLKNQYRNPLDNSQEDKITDRRHNTSIFDGNIQQVMSQKRLGISNNYPLNISQDSLNPTLRQTVMQYININSNQRNNSIPFINNLNSKNSSSNFIVNLNNPIKNVVSMKVESYNIPNTIYAFDPLYGNNVMMILISMTDLSAINWENPDDISCCTRVNLTPGSYKRPIDFVNQLNLDMTRCQTQCKYSLLGPGIDASSTSFPWDAEDPCAVIPPTNLKDLSGITPCFLSLQAHLLDPLSVSPRIVFINSSTSYHVKIVFYKQVGLGDTATPFDNYIDCSLCKPTTKTKCPEKSTYKNNLGYIAGYRIERIINNGEIIFLNTNTKGSELSIILEKASTIDYYIKLSKIYQLLPSLDGNLAPLFAFDKSTAITIQPSWFPQVCTGTSGSPWTNKCTSSQKEFAFPNHMNPLLISSYTMQQYAQDIAAIIYNKNNEVDFYSIANVPLNLVASEYIYICINDFNQNRLPDNIITVANQETDIQLPSYKPTRWSTETDIAAQVLDISADIICYKDKDVSLNSTLFVPSWPRKLTQAQIYSLNEINSNNKKQNSGISNTNNNITDVMVSIPYRNDENIITTDTNIRTRQYFGPVKIDRLEILLKDNRGNLVNLNGQDWALSIVLEQLYQY</sequence>
<evidence type="ECO:0000313" key="1">
    <source>
        <dbReference type="EMBL" id="ALH23405.1"/>
    </source>
</evidence>
<name>A0A0N9QB32_9VIRU</name>
<evidence type="ECO:0000313" key="2">
    <source>
        <dbReference type="Proteomes" id="UP000203826"/>
    </source>
</evidence>
<organism evidence="1 2">
    <name type="scientific">Chrysochromulina ericina virus CeV-01B</name>
    <dbReference type="NCBI Taxonomy" id="3070830"/>
    <lineage>
        <taxon>Viruses</taxon>
        <taxon>Varidnaviria</taxon>
        <taxon>Bamfordvirae</taxon>
        <taxon>Nucleocytoviricota</taxon>
        <taxon>Megaviricetes</taxon>
        <taxon>Imitervirales</taxon>
        <taxon>Mesomimiviridae</taxon>
        <taxon>Tethysvirus</taxon>
        <taxon>Tethysvirus raunefjordenense</taxon>
    </lineage>
</organism>
<dbReference type="EMBL" id="KT820662">
    <property type="protein sequence ID" value="ALH23405.1"/>
    <property type="molecule type" value="Genomic_DNA"/>
</dbReference>
<gene>
    <name evidence="1" type="ORF">ceV_499</name>
</gene>
<proteinExistence type="predicted"/>
<accession>A0A0N9QB32</accession>
<keyword evidence="2" id="KW-1185">Reference proteome</keyword>